<dbReference type="InterPro" id="IPR036291">
    <property type="entry name" value="NAD(P)-bd_dom_sf"/>
</dbReference>
<keyword evidence="3" id="KW-1185">Reference proteome</keyword>
<organism evidence="2 3">
    <name type="scientific">Corynebacterium alimapuense</name>
    <dbReference type="NCBI Taxonomy" id="1576874"/>
    <lineage>
        <taxon>Bacteria</taxon>
        <taxon>Bacillati</taxon>
        <taxon>Actinomycetota</taxon>
        <taxon>Actinomycetes</taxon>
        <taxon>Mycobacteriales</taxon>
        <taxon>Corynebacteriaceae</taxon>
        <taxon>Corynebacterium</taxon>
    </lineage>
</organism>
<dbReference type="OrthoDB" id="9774199at2"/>
<name>A0A3M8K4X1_9CORY</name>
<dbReference type="InterPro" id="IPR051207">
    <property type="entry name" value="ComplexI_NDUFA9_subunit"/>
</dbReference>
<dbReference type="Proteomes" id="UP000266975">
    <property type="component" value="Unassembled WGS sequence"/>
</dbReference>
<dbReference type="InterPro" id="IPR016040">
    <property type="entry name" value="NAD(P)-bd_dom"/>
</dbReference>
<feature type="domain" description="NAD(P)-binding" evidence="1">
    <location>
        <begin position="23"/>
        <end position="131"/>
    </location>
</feature>
<reference evidence="2 3" key="1">
    <citation type="submission" date="2018-02" db="EMBL/GenBank/DDBJ databases">
        <title>Corynebacterium alimpuense sp. nov., a marine obligate actinomycete isolated from sediments of Valparaiso bay, Chile.</title>
        <authorList>
            <person name="Claverias F."/>
            <person name="Gonzales-Siles L."/>
            <person name="Salva-Serra F."/>
            <person name="Inganaes E."/>
            <person name="Molin K."/>
            <person name="Cumsille A."/>
            <person name="Undabarrena A."/>
            <person name="Couve E."/>
            <person name="Moore E.R.B."/>
            <person name="Gomila M."/>
            <person name="Camara B."/>
        </authorList>
    </citation>
    <scope>NUCLEOTIDE SEQUENCE [LARGE SCALE GENOMIC DNA]</scope>
    <source>
        <strain evidence="2 3">CCUG 69366</strain>
    </source>
</reference>
<protein>
    <submittedName>
        <fullName evidence="2">DUF2867 domain-containing protein</fullName>
    </submittedName>
</protein>
<dbReference type="AlphaFoldDB" id="A0A3M8K4X1"/>
<dbReference type="PANTHER" id="PTHR12126">
    <property type="entry name" value="NADH-UBIQUINONE OXIDOREDUCTASE 39 KDA SUBUNIT-RELATED"/>
    <property type="match status" value="1"/>
</dbReference>
<accession>A0A3M8K4X1</accession>
<comment type="caution">
    <text evidence="2">The sequence shown here is derived from an EMBL/GenBank/DDBJ whole genome shotgun (WGS) entry which is preliminary data.</text>
</comment>
<dbReference type="SUPFAM" id="SSF55961">
    <property type="entry name" value="Bet v1-like"/>
    <property type="match status" value="1"/>
</dbReference>
<sequence length="512" mass="56226">MSELISTTGYQASHPTRTILVTGATGYVGGRLIPELLAAGFNVRATSRNLESLRRFSWFDQVEAVEADLSVAADLSQILENVDVVFYLVHSMGSGPTDFESVERDTATTFVEAAEAAKVGQIVYLSGLHPQGVAFDDLSKHMRSREAVARIFLDSQVPALVLRAATLIGSGSASFEMIRHLTERLPVMVAPKWIANKIEPLSIRDTLYYLAASADLNTTVNAGYDIGCGTSYRFADLLALYGRERGLRRWIFALPFAIPVDVLSGLWIALVTPAPRRLAVPLSQSMAENAVTMDHKIAEVIPDPPGGLADYPTAVRRALKRESEEGVLTSWDGSWRTSVSSADSLPTDPEWSGHTVFSDDRQSHCELPAEQVWRVIEGIGGPNGWYSAPALWGVRGIVDKVMGGPGLGGRRDPARLVVGDRVDWWRVEEIQPPRRLVLRAEMKLSGRAWLVLEATPEQTGSTYRQTAVFFPQGVLGRLYWWALVPFHSVIFPVMKRNILRAASELDQAAEGS</sequence>
<dbReference type="PANTHER" id="PTHR12126:SF11">
    <property type="entry name" value="NADH DEHYDROGENASE [UBIQUINONE] 1 ALPHA SUBCOMPLEX SUBUNIT 9, MITOCHONDRIAL"/>
    <property type="match status" value="1"/>
</dbReference>
<evidence type="ECO:0000259" key="1">
    <source>
        <dbReference type="Pfam" id="PF13460"/>
    </source>
</evidence>
<evidence type="ECO:0000313" key="2">
    <source>
        <dbReference type="EMBL" id="RNE48246.1"/>
    </source>
</evidence>
<evidence type="ECO:0000313" key="3">
    <source>
        <dbReference type="Proteomes" id="UP000266975"/>
    </source>
</evidence>
<proteinExistence type="predicted"/>
<dbReference type="RefSeq" id="WP_123048820.1">
    <property type="nucleotide sequence ID" value="NZ_PTJO01000006.1"/>
</dbReference>
<dbReference type="GO" id="GO:0044877">
    <property type="term" value="F:protein-containing complex binding"/>
    <property type="evidence" value="ECO:0007669"/>
    <property type="project" value="TreeGrafter"/>
</dbReference>
<dbReference type="EMBL" id="PTJO01000006">
    <property type="protein sequence ID" value="RNE48246.1"/>
    <property type="molecule type" value="Genomic_DNA"/>
</dbReference>
<dbReference type="Gene3D" id="3.40.50.720">
    <property type="entry name" value="NAD(P)-binding Rossmann-like Domain"/>
    <property type="match status" value="1"/>
</dbReference>
<gene>
    <name evidence="2" type="ORF">C5L39_10350</name>
</gene>
<dbReference type="Pfam" id="PF13460">
    <property type="entry name" value="NAD_binding_10"/>
    <property type="match status" value="1"/>
</dbReference>
<dbReference type="SUPFAM" id="SSF51735">
    <property type="entry name" value="NAD(P)-binding Rossmann-fold domains"/>
    <property type="match status" value="1"/>
</dbReference>
<dbReference type="InterPro" id="IPR021295">
    <property type="entry name" value="DUF2867"/>
</dbReference>
<dbReference type="Pfam" id="PF11066">
    <property type="entry name" value="DUF2867"/>
    <property type="match status" value="1"/>
</dbReference>